<accession>A0A4C1SBI6</accession>
<comment type="caution">
    <text evidence="2">The sequence shown here is derived from an EMBL/GenBank/DDBJ whole genome shotgun (WGS) entry which is preliminary data.</text>
</comment>
<dbReference type="AlphaFoldDB" id="A0A4C1SBI6"/>
<protein>
    <submittedName>
        <fullName evidence="2">Uncharacterized protein</fullName>
    </submittedName>
</protein>
<reference evidence="2 3" key="1">
    <citation type="journal article" date="2019" name="Commun. Biol.">
        <title>The bagworm genome reveals a unique fibroin gene that provides high tensile strength.</title>
        <authorList>
            <person name="Kono N."/>
            <person name="Nakamura H."/>
            <person name="Ohtoshi R."/>
            <person name="Tomita M."/>
            <person name="Numata K."/>
            <person name="Arakawa K."/>
        </authorList>
    </citation>
    <scope>NUCLEOTIDE SEQUENCE [LARGE SCALE GENOMIC DNA]</scope>
</reference>
<sequence>MTRCAGDGQRRYELRYCGPTVRITYEKRAVGETKLPKSERMAAVDVYEDSGAQLIQSQRQGIRFKSFDVKFEVRKKAHLCSGLCEGVVVAHSSPHFNLAALNPLPIIGLSILTQEAGNAPATSLDCECSWATVTTYSDGATRKREEDDKELRGRRVEGKRKLRKSDI</sequence>
<dbReference type="EMBL" id="BGZK01000003">
    <property type="protein sequence ID" value="GBO99522.1"/>
    <property type="molecule type" value="Genomic_DNA"/>
</dbReference>
<dbReference type="Proteomes" id="UP000299102">
    <property type="component" value="Unassembled WGS sequence"/>
</dbReference>
<gene>
    <name evidence="2" type="ORF">EVAR_693_1</name>
</gene>
<feature type="compositionally biased region" description="Basic and acidic residues" evidence="1">
    <location>
        <begin position="141"/>
        <end position="156"/>
    </location>
</feature>
<feature type="compositionally biased region" description="Basic residues" evidence="1">
    <location>
        <begin position="157"/>
        <end position="167"/>
    </location>
</feature>
<evidence type="ECO:0000256" key="1">
    <source>
        <dbReference type="SAM" id="MobiDB-lite"/>
    </source>
</evidence>
<name>A0A4C1SBI6_EUMVA</name>
<evidence type="ECO:0000313" key="2">
    <source>
        <dbReference type="EMBL" id="GBO99522.1"/>
    </source>
</evidence>
<keyword evidence="3" id="KW-1185">Reference proteome</keyword>
<proteinExistence type="predicted"/>
<organism evidence="2 3">
    <name type="scientific">Eumeta variegata</name>
    <name type="common">Bagworm moth</name>
    <name type="synonym">Eumeta japonica</name>
    <dbReference type="NCBI Taxonomy" id="151549"/>
    <lineage>
        <taxon>Eukaryota</taxon>
        <taxon>Metazoa</taxon>
        <taxon>Ecdysozoa</taxon>
        <taxon>Arthropoda</taxon>
        <taxon>Hexapoda</taxon>
        <taxon>Insecta</taxon>
        <taxon>Pterygota</taxon>
        <taxon>Neoptera</taxon>
        <taxon>Endopterygota</taxon>
        <taxon>Lepidoptera</taxon>
        <taxon>Glossata</taxon>
        <taxon>Ditrysia</taxon>
        <taxon>Tineoidea</taxon>
        <taxon>Psychidae</taxon>
        <taxon>Oiketicinae</taxon>
        <taxon>Eumeta</taxon>
    </lineage>
</organism>
<evidence type="ECO:0000313" key="3">
    <source>
        <dbReference type="Proteomes" id="UP000299102"/>
    </source>
</evidence>
<feature type="region of interest" description="Disordered" evidence="1">
    <location>
        <begin position="141"/>
        <end position="167"/>
    </location>
</feature>